<keyword evidence="2" id="KW-0732">Signal</keyword>
<sequence length="378" mass="40087">MKTIKTMRQLFCAGLALLALAACSQDETTRADRSGAIGFRTMLGKATRAVTTKANMGKFNVTAFPTGGTNYFTNLEVASPDNGSTWNTAATYYWPAGTLNFTAYAPADELKPLVTIDKDGQKIAAYSPVQKVADQKDIVVAFNAGGKTTYGATGVPMNFKHALSQIEVKALCTKDNLKVKVMGVKLGAVNSKADFAFPQTETAAAYVVPRANWSNLSTPKDYLAEDAAGTGLTLTAAAQSIMFGSDNFLMIPQQLEAFSKTKLGGAYIGVFCQISSDDGEGNLTQIYPGGGANAYAFTAVGINTEWLPGKKYIYTLTFGDGGGIVPPNQDNPNPGTPNNPTPPTPPNPSTPGDPILDKPIKFTVNVENWTDQTEGLNM</sequence>
<feature type="chain" id="PRO_5020876741" evidence="2">
    <location>
        <begin position="22"/>
        <end position="378"/>
    </location>
</feature>
<evidence type="ECO:0000313" key="3">
    <source>
        <dbReference type="EMBL" id="TCO92573.1"/>
    </source>
</evidence>
<dbReference type="PROSITE" id="PS51257">
    <property type="entry name" value="PROKAR_LIPOPROTEIN"/>
    <property type="match status" value="1"/>
</dbReference>
<evidence type="ECO:0000256" key="1">
    <source>
        <dbReference type="SAM" id="MobiDB-lite"/>
    </source>
</evidence>
<dbReference type="Gene3D" id="2.60.40.2620">
    <property type="entry name" value="Fimbrillin-like"/>
    <property type="match status" value="1"/>
</dbReference>
<evidence type="ECO:0000256" key="2">
    <source>
        <dbReference type="SAM" id="SignalP"/>
    </source>
</evidence>
<feature type="signal peptide" evidence="2">
    <location>
        <begin position="1"/>
        <end position="21"/>
    </location>
</feature>
<reference evidence="3 4" key="1">
    <citation type="submission" date="2019-03" db="EMBL/GenBank/DDBJ databases">
        <title>Genomic Encyclopedia of Type Strains, Phase IV (KMG-IV): sequencing the most valuable type-strain genomes for metagenomic binning, comparative biology and taxonomic classification.</title>
        <authorList>
            <person name="Goeker M."/>
        </authorList>
    </citation>
    <scope>NUCLEOTIDE SEQUENCE [LARGE SCALE GENOMIC DNA]</scope>
    <source>
        <strain evidence="3 4">DSM 23917</strain>
    </source>
</reference>
<name>A0A4R2LSZ6_9BACE</name>
<dbReference type="EMBL" id="SLXB01000009">
    <property type="protein sequence ID" value="TCO92573.1"/>
    <property type="molecule type" value="Genomic_DNA"/>
</dbReference>
<dbReference type="AlphaFoldDB" id="A0A4R2LSZ6"/>
<comment type="caution">
    <text evidence="3">The sequence shown here is derived from an EMBL/GenBank/DDBJ whole genome shotgun (WGS) entry which is preliminary data.</text>
</comment>
<feature type="compositionally biased region" description="Pro residues" evidence="1">
    <location>
        <begin position="334"/>
        <end position="351"/>
    </location>
</feature>
<dbReference type="InterPro" id="IPR025049">
    <property type="entry name" value="Mfa-like_1"/>
</dbReference>
<accession>A0A4R2LSZ6</accession>
<feature type="region of interest" description="Disordered" evidence="1">
    <location>
        <begin position="323"/>
        <end position="358"/>
    </location>
</feature>
<protein>
    <submittedName>
        <fullName evidence="3">Fimbrillin-like protein</fullName>
    </submittedName>
</protein>
<dbReference type="InterPro" id="IPR042278">
    <property type="entry name" value="Mfa-like_1_N"/>
</dbReference>
<dbReference type="CDD" id="cd13120">
    <property type="entry name" value="BF2867_like_N"/>
    <property type="match status" value="1"/>
</dbReference>
<evidence type="ECO:0000313" key="4">
    <source>
        <dbReference type="Proteomes" id="UP000295600"/>
    </source>
</evidence>
<organism evidence="3 4">
    <name type="scientific">Prevotella heparinolytica</name>
    <dbReference type="NCBI Taxonomy" id="28113"/>
    <lineage>
        <taxon>Bacteria</taxon>
        <taxon>Pseudomonadati</taxon>
        <taxon>Bacteroidota</taxon>
        <taxon>Bacteroidia</taxon>
        <taxon>Bacteroidales</taxon>
        <taxon>Bacteroidaceae</taxon>
        <taxon>Bacteroides</taxon>
    </lineage>
</organism>
<dbReference type="Proteomes" id="UP000295600">
    <property type="component" value="Unassembled WGS sequence"/>
</dbReference>
<gene>
    <name evidence="3" type="ORF">EV202_10925</name>
</gene>
<proteinExistence type="predicted"/>
<dbReference type="Pfam" id="PF13149">
    <property type="entry name" value="Mfa_like_1"/>
    <property type="match status" value="1"/>
</dbReference>